<accession>A0A225DVS2</accession>
<keyword evidence="4" id="KW-0418">Kinase</keyword>
<comment type="caution">
    <text evidence="4">The sequence shown here is derived from an EMBL/GenBank/DDBJ whole genome shotgun (WGS) entry which is preliminary data.</text>
</comment>
<dbReference type="PANTHER" id="PTHR44591:SF3">
    <property type="entry name" value="RESPONSE REGULATORY DOMAIN-CONTAINING PROTEIN"/>
    <property type="match status" value="1"/>
</dbReference>
<dbReference type="PROSITE" id="PS50110">
    <property type="entry name" value="RESPONSE_REGULATORY"/>
    <property type="match status" value="1"/>
</dbReference>
<sequence length="121" mass="13281">MILVVDDERMIRTLITRALQTRGYTVLDACNGHEALALARGYKGTIHLTITDVRMPGLPADEFVAQLRGDRPMVRVIYISGQFSSADLSSGLPGQQAAILPKPFSPTTLTTRVREILDAEE</sequence>
<dbReference type="InterPro" id="IPR001789">
    <property type="entry name" value="Sig_transdc_resp-reg_receiver"/>
</dbReference>
<name>A0A225DVS2_9BACT</name>
<dbReference type="AlphaFoldDB" id="A0A225DVS2"/>
<dbReference type="Gene3D" id="3.40.50.2300">
    <property type="match status" value="1"/>
</dbReference>
<reference evidence="5" key="1">
    <citation type="submission" date="2017-06" db="EMBL/GenBank/DDBJ databases">
        <title>Genome analysis of Fimbriiglobus ruber SP5, the first member of the order Planctomycetales with confirmed chitinolytic capability.</title>
        <authorList>
            <person name="Ravin N.V."/>
            <person name="Rakitin A.L."/>
            <person name="Ivanova A.A."/>
            <person name="Beletsky A.V."/>
            <person name="Kulichevskaya I.S."/>
            <person name="Mardanov A.V."/>
            <person name="Dedysh S.N."/>
        </authorList>
    </citation>
    <scope>NUCLEOTIDE SEQUENCE [LARGE SCALE GENOMIC DNA]</scope>
    <source>
        <strain evidence="5">SP5</strain>
    </source>
</reference>
<gene>
    <name evidence="4" type="ORF">FRUB_05206</name>
</gene>
<dbReference type="SMART" id="SM00448">
    <property type="entry name" value="REC"/>
    <property type="match status" value="1"/>
</dbReference>
<dbReference type="InterPro" id="IPR050595">
    <property type="entry name" value="Bact_response_regulator"/>
</dbReference>
<evidence type="ECO:0000313" key="5">
    <source>
        <dbReference type="Proteomes" id="UP000214646"/>
    </source>
</evidence>
<dbReference type="EMBL" id="NIDE01000008">
    <property type="protein sequence ID" value="OWK40287.1"/>
    <property type="molecule type" value="Genomic_DNA"/>
</dbReference>
<keyword evidence="5" id="KW-1185">Reference proteome</keyword>
<proteinExistence type="predicted"/>
<evidence type="ECO:0000259" key="3">
    <source>
        <dbReference type="PROSITE" id="PS50110"/>
    </source>
</evidence>
<keyword evidence="1 2" id="KW-0597">Phosphoprotein</keyword>
<dbReference type="GO" id="GO:0000160">
    <property type="term" value="P:phosphorelay signal transduction system"/>
    <property type="evidence" value="ECO:0007669"/>
    <property type="project" value="InterPro"/>
</dbReference>
<organism evidence="4 5">
    <name type="scientific">Fimbriiglobus ruber</name>
    <dbReference type="NCBI Taxonomy" id="1908690"/>
    <lineage>
        <taxon>Bacteria</taxon>
        <taxon>Pseudomonadati</taxon>
        <taxon>Planctomycetota</taxon>
        <taxon>Planctomycetia</taxon>
        <taxon>Gemmatales</taxon>
        <taxon>Gemmataceae</taxon>
        <taxon>Fimbriiglobus</taxon>
    </lineage>
</organism>
<feature type="domain" description="Response regulatory" evidence="3">
    <location>
        <begin position="1"/>
        <end position="117"/>
    </location>
</feature>
<dbReference type="SUPFAM" id="SSF52172">
    <property type="entry name" value="CheY-like"/>
    <property type="match status" value="1"/>
</dbReference>
<evidence type="ECO:0000256" key="2">
    <source>
        <dbReference type="PROSITE-ProRule" id="PRU00169"/>
    </source>
</evidence>
<evidence type="ECO:0000313" key="4">
    <source>
        <dbReference type="EMBL" id="OWK40287.1"/>
    </source>
</evidence>
<dbReference type="Pfam" id="PF00072">
    <property type="entry name" value="Response_reg"/>
    <property type="match status" value="1"/>
</dbReference>
<dbReference type="GO" id="GO:0016301">
    <property type="term" value="F:kinase activity"/>
    <property type="evidence" value="ECO:0007669"/>
    <property type="project" value="UniProtKB-KW"/>
</dbReference>
<dbReference type="Proteomes" id="UP000214646">
    <property type="component" value="Unassembled WGS sequence"/>
</dbReference>
<evidence type="ECO:0000256" key="1">
    <source>
        <dbReference type="ARBA" id="ARBA00022553"/>
    </source>
</evidence>
<keyword evidence="4" id="KW-0808">Transferase</keyword>
<dbReference type="InterPro" id="IPR011006">
    <property type="entry name" value="CheY-like_superfamily"/>
</dbReference>
<feature type="modified residue" description="4-aspartylphosphate" evidence="2">
    <location>
        <position position="52"/>
    </location>
</feature>
<dbReference type="PANTHER" id="PTHR44591">
    <property type="entry name" value="STRESS RESPONSE REGULATOR PROTEIN 1"/>
    <property type="match status" value="1"/>
</dbReference>
<protein>
    <submittedName>
        <fullName evidence="4">Sensory box histidine kinase/response regulator</fullName>
    </submittedName>
</protein>
<dbReference type="CDD" id="cd00156">
    <property type="entry name" value="REC"/>
    <property type="match status" value="1"/>
</dbReference>